<accession>K3WEV7</accession>
<feature type="domain" description="Glycosyl hydrolase family 81 N-terminal" evidence="2">
    <location>
        <begin position="64"/>
        <end position="378"/>
    </location>
</feature>
<dbReference type="PANTHER" id="PTHR31983:SF0">
    <property type="entry name" value="GLUCAN ENDO-1,3-BETA-D-GLUCOSIDASE 2"/>
    <property type="match status" value="1"/>
</dbReference>
<reference evidence="3" key="3">
    <citation type="submission" date="2015-02" db="UniProtKB">
        <authorList>
            <consortium name="EnsemblProtists"/>
        </authorList>
    </citation>
    <scope>IDENTIFICATION</scope>
    <source>
        <strain evidence="3">DAOM BR144</strain>
    </source>
</reference>
<protein>
    <recommendedName>
        <fullName evidence="2">Glycosyl hydrolase family 81 N-terminal domain-containing protein</fullName>
    </recommendedName>
</protein>
<dbReference type="eggNOG" id="KOG2254">
    <property type="taxonomic scope" value="Eukaryota"/>
</dbReference>
<evidence type="ECO:0000313" key="4">
    <source>
        <dbReference type="Proteomes" id="UP000019132"/>
    </source>
</evidence>
<keyword evidence="1" id="KW-0732">Signal</keyword>
<dbReference type="Pfam" id="PF03639">
    <property type="entry name" value="Glyco_hydro_81"/>
    <property type="match status" value="1"/>
</dbReference>
<dbReference type="GO" id="GO:0052861">
    <property type="term" value="F:endo-1,3(4)-beta-glucanase activity"/>
    <property type="evidence" value="ECO:0007669"/>
    <property type="project" value="InterPro"/>
</dbReference>
<dbReference type="STRING" id="431595.K3WEV7"/>
<dbReference type="EMBL" id="GL376603">
    <property type="status" value="NOT_ANNOTATED_CDS"/>
    <property type="molecule type" value="Genomic_DNA"/>
</dbReference>
<dbReference type="Proteomes" id="UP000019132">
    <property type="component" value="Unassembled WGS sequence"/>
</dbReference>
<dbReference type="PROSITE" id="PS52008">
    <property type="entry name" value="GH81"/>
    <property type="match status" value="1"/>
</dbReference>
<sequence>MARPKTLSALTAALASVALLLYPVQAQSTYDTWETGMLTPDKLLVEHTSEMRSLCAPRNIEIVAGRPIPTNTWWGNLITCDPSASNTPVSPIWPNPYAITIDTTSTTGDYGFAIGYPYRMRYFGDYQTNGTARYYGHAVLREVVLSAREFTTTAVPTLRVASWTDLGVKVQMRLPTSATQYMESNFVSGMPYFTTTYQNLTPRLVFNNPIATINGANAIVSASYTGSRFVFVTVNGNKWILYATAPTSSFTFRLDSNVLLRGASGYVGTLRLVNTLSDTHTNAYDAFKECVVTGGSVDLTTDSTYGLQWDTVGDCSQGLLHFALPHQRASIVGTNAARVVGVTMNAPTRGEMAAYVTHTSPPTWRFSESASIPISFYPKTRWTNLDAVGGTERMLQTLVDDVQAPWSIATLGSLYFNGKAAQ</sequence>
<proteinExistence type="predicted"/>
<dbReference type="VEuPathDB" id="FungiDB:PYU1_G003488"/>
<evidence type="ECO:0000259" key="2">
    <source>
        <dbReference type="Pfam" id="PF03639"/>
    </source>
</evidence>
<organism evidence="3 4">
    <name type="scientific">Globisporangium ultimum (strain ATCC 200006 / CBS 805.95 / DAOM BR144)</name>
    <name type="common">Pythium ultimum</name>
    <dbReference type="NCBI Taxonomy" id="431595"/>
    <lineage>
        <taxon>Eukaryota</taxon>
        <taxon>Sar</taxon>
        <taxon>Stramenopiles</taxon>
        <taxon>Oomycota</taxon>
        <taxon>Peronosporomycetes</taxon>
        <taxon>Pythiales</taxon>
        <taxon>Pythiaceae</taxon>
        <taxon>Globisporangium</taxon>
    </lineage>
</organism>
<dbReference type="EnsemblProtists" id="PYU1_T003498">
    <property type="protein sequence ID" value="PYU1_T003498"/>
    <property type="gene ID" value="PYU1_G003488"/>
</dbReference>
<feature type="signal peptide" evidence="1">
    <location>
        <begin position="1"/>
        <end position="26"/>
    </location>
</feature>
<evidence type="ECO:0000313" key="3">
    <source>
        <dbReference type="EnsemblProtists" id="PYU1_T003498"/>
    </source>
</evidence>
<dbReference type="OMA" id="CAPRNIE"/>
<evidence type="ECO:0000256" key="1">
    <source>
        <dbReference type="SAM" id="SignalP"/>
    </source>
</evidence>
<dbReference type="PANTHER" id="PTHR31983">
    <property type="entry name" value="ENDO-1,3(4)-BETA-GLUCANASE 1"/>
    <property type="match status" value="1"/>
</dbReference>
<dbReference type="HOGENOM" id="CLU_046222_1_0_1"/>
<keyword evidence="4" id="KW-1185">Reference proteome</keyword>
<dbReference type="InParanoid" id="K3WEV7"/>
<dbReference type="InterPro" id="IPR040451">
    <property type="entry name" value="GH81_N"/>
</dbReference>
<dbReference type="AlphaFoldDB" id="K3WEV7"/>
<dbReference type="InterPro" id="IPR005200">
    <property type="entry name" value="Endo-beta-glucanase"/>
</dbReference>
<reference evidence="4" key="2">
    <citation type="submission" date="2010-04" db="EMBL/GenBank/DDBJ databases">
        <authorList>
            <person name="Buell R."/>
            <person name="Hamilton J."/>
            <person name="Hostetler J."/>
        </authorList>
    </citation>
    <scope>NUCLEOTIDE SEQUENCE [LARGE SCALE GENOMIC DNA]</scope>
    <source>
        <strain evidence="4">DAOM:BR144</strain>
    </source>
</reference>
<reference evidence="4" key="1">
    <citation type="journal article" date="2010" name="Genome Biol.">
        <title>Genome sequence of the necrotrophic plant pathogen Pythium ultimum reveals original pathogenicity mechanisms and effector repertoire.</title>
        <authorList>
            <person name="Levesque C.A."/>
            <person name="Brouwer H."/>
            <person name="Cano L."/>
            <person name="Hamilton J.P."/>
            <person name="Holt C."/>
            <person name="Huitema E."/>
            <person name="Raffaele S."/>
            <person name="Robideau G.P."/>
            <person name="Thines M."/>
            <person name="Win J."/>
            <person name="Zerillo M.M."/>
            <person name="Beakes G.W."/>
            <person name="Boore J.L."/>
            <person name="Busam D."/>
            <person name="Dumas B."/>
            <person name="Ferriera S."/>
            <person name="Fuerstenberg S.I."/>
            <person name="Gachon C.M."/>
            <person name="Gaulin E."/>
            <person name="Govers F."/>
            <person name="Grenville-Briggs L."/>
            <person name="Horner N."/>
            <person name="Hostetler J."/>
            <person name="Jiang R.H."/>
            <person name="Johnson J."/>
            <person name="Krajaejun T."/>
            <person name="Lin H."/>
            <person name="Meijer H.J."/>
            <person name="Moore B."/>
            <person name="Morris P."/>
            <person name="Phuntmart V."/>
            <person name="Puiu D."/>
            <person name="Shetty J."/>
            <person name="Stajich J.E."/>
            <person name="Tripathy S."/>
            <person name="Wawra S."/>
            <person name="van West P."/>
            <person name="Whitty B.R."/>
            <person name="Coutinho P.M."/>
            <person name="Henrissat B."/>
            <person name="Martin F."/>
            <person name="Thomas P.D."/>
            <person name="Tyler B.M."/>
            <person name="De Vries R.P."/>
            <person name="Kamoun S."/>
            <person name="Yandell M."/>
            <person name="Tisserat N."/>
            <person name="Buell C.R."/>
        </authorList>
    </citation>
    <scope>NUCLEOTIDE SEQUENCE</scope>
    <source>
        <strain evidence="4">DAOM:BR144</strain>
    </source>
</reference>
<dbReference type="Gene3D" id="2.70.98.30">
    <property type="entry name" value="Golgi alpha-mannosidase II, domain 4"/>
    <property type="match status" value="1"/>
</dbReference>
<name>K3WEV7_GLOUD</name>
<feature type="chain" id="PRO_5003867685" description="Glycosyl hydrolase family 81 N-terminal domain-containing protein" evidence="1">
    <location>
        <begin position="27"/>
        <end position="422"/>
    </location>
</feature>